<dbReference type="InterPro" id="IPR036264">
    <property type="entry name" value="Bact_exopeptidase_dim_dom"/>
</dbReference>
<comment type="caution">
    <text evidence="2">The sequence shown here is derived from an EMBL/GenBank/DDBJ whole genome shotgun (WGS) entry which is preliminary data.</text>
</comment>
<dbReference type="Gene3D" id="3.40.630.10">
    <property type="entry name" value="Zn peptidases"/>
    <property type="match status" value="1"/>
</dbReference>
<dbReference type="AlphaFoldDB" id="C0B673"/>
<sequence>MFDGCDMALSWHPMSANMIYDEGYLASASAKFYFKGKTSHAAFAPERGRSALDAVELMSVGANYLREHVVDKARIHYTTDSGGFSPNIVPDKASAWYFTRAPHISDVKDILRRLTLVAKGAAMMTETEVETKIEYGCCDMVSEKSFADLTWKNLQEVGTPTYTEEEMEFARQLQATVDPAIKDRDQRMYEAKEKALADGVVSRNAWEKAPLTASSDSGDVSQMMPMNLFTAVCWPVGVAPHTWQSCASAGSTIGQKGTFYAAKVIAATAYDLYTQPELRKEIQDEFDAQDREPYAPMYDGE</sequence>
<feature type="domain" description="Peptidase M20 dimerisation" evidence="1">
    <location>
        <begin position="27"/>
        <end position="117"/>
    </location>
</feature>
<dbReference type="SUPFAM" id="SSF53187">
    <property type="entry name" value="Zn-dependent exopeptidases"/>
    <property type="match status" value="1"/>
</dbReference>
<dbReference type="Pfam" id="PF07687">
    <property type="entry name" value="M20_dimer"/>
    <property type="match status" value="1"/>
</dbReference>
<dbReference type="GO" id="GO:0016805">
    <property type="term" value="F:dipeptidase activity"/>
    <property type="evidence" value="ECO:0007669"/>
    <property type="project" value="TreeGrafter"/>
</dbReference>
<proteinExistence type="predicted"/>
<reference evidence="2 3" key="1">
    <citation type="submission" date="2009-02" db="EMBL/GenBank/DDBJ databases">
        <authorList>
            <person name="Fulton L."/>
            <person name="Clifton S."/>
            <person name="Fulton B."/>
            <person name="Xu J."/>
            <person name="Minx P."/>
            <person name="Pepin K.H."/>
            <person name="Johnson M."/>
            <person name="Bhonagiri V."/>
            <person name="Nash W.E."/>
            <person name="Mardis E.R."/>
            <person name="Wilson R.K."/>
        </authorList>
    </citation>
    <scope>NUCLEOTIDE SEQUENCE [LARGE SCALE GENOMIC DNA]</scope>
    <source>
        <strain evidence="2 3">ATCC 27758</strain>
    </source>
</reference>
<dbReference type="Proteomes" id="UP000003793">
    <property type="component" value="Unassembled WGS sequence"/>
</dbReference>
<evidence type="ECO:0000313" key="3">
    <source>
        <dbReference type="Proteomes" id="UP000003793"/>
    </source>
</evidence>
<evidence type="ECO:0000259" key="1">
    <source>
        <dbReference type="Pfam" id="PF07687"/>
    </source>
</evidence>
<dbReference type="GO" id="GO:0071713">
    <property type="term" value="F:para-aminobenzoyl-glutamate hydrolase activity"/>
    <property type="evidence" value="ECO:0007669"/>
    <property type="project" value="TreeGrafter"/>
</dbReference>
<dbReference type="FunFam" id="3.30.70.360:FF:000004">
    <property type="entry name" value="Peptidase M20 domain-containing protein 2"/>
    <property type="match status" value="1"/>
</dbReference>
<organism evidence="2 3">
    <name type="scientific">Coprococcus comes ATCC 27758</name>
    <dbReference type="NCBI Taxonomy" id="470146"/>
    <lineage>
        <taxon>Bacteria</taxon>
        <taxon>Bacillati</taxon>
        <taxon>Bacillota</taxon>
        <taxon>Clostridia</taxon>
        <taxon>Lachnospirales</taxon>
        <taxon>Lachnospiraceae</taxon>
        <taxon>Coprococcus</taxon>
    </lineage>
</organism>
<dbReference type="InterPro" id="IPR052030">
    <property type="entry name" value="Peptidase_M20/M20A_hydrolases"/>
</dbReference>
<protein>
    <submittedName>
        <fullName evidence="2">Peptidase dimerization domain protein</fullName>
    </submittedName>
</protein>
<dbReference type="PANTHER" id="PTHR30575:SF0">
    <property type="entry name" value="XAA-ARG DIPEPTIDASE"/>
    <property type="match status" value="1"/>
</dbReference>
<reference evidence="2 3" key="2">
    <citation type="submission" date="2009-03" db="EMBL/GenBank/DDBJ databases">
        <title>Draft genome sequence of Coprococcus comes (ATCC 27758).</title>
        <authorList>
            <person name="Sudarsanam P."/>
            <person name="Ley R."/>
            <person name="Guruge J."/>
            <person name="Turnbaugh P.J."/>
            <person name="Mahowald M."/>
            <person name="Liep D."/>
            <person name="Gordon J."/>
        </authorList>
    </citation>
    <scope>NUCLEOTIDE SEQUENCE [LARGE SCALE GENOMIC DNA]</scope>
    <source>
        <strain evidence="2 3">ATCC 27758</strain>
    </source>
</reference>
<dbReference type="HOGENOM" id="CLU_031812_0_0_9"/>
<dbReference type="GO" id="GO:0046657">
    <property type="term" value="P:folic acid catabolic process"/>
    <property type="evidence" value="ECO:0007669"/>
    <property type="project" value="TreeGrafter"/>
</dbReference>
<gene>
    <name evidence="2" type="ORF">COPCOM_00645</name>
</gene>
<dbReference type="GO" id="GO:0005737">
    <property type="term" value="C:cytoplasm"/>
    <property type="evidence" value="ECO:0007669"/>
    <property type="project" value="TreeGrafter"/>
</dbReference>
<accession>C0B673</accession>
<dbReference type="SUPFAM" id="SSF55031">
    <property type="entry name" value="Bacterial exopeptidase dimerisation domain"/>
    <property type="match status" value="1"/>
</dbReference>
<name>C0B673_9FIRM</name>
<dbReference type="Gene3D" id="3.30.70.360">
    <property type="match status" value="1"/>
</dbReference>
<dbReference type="InterPro" id="IPR011650">
    <property type="entry name" value="Peptidase_M20_dimer"/>
</dbReference>
<evidence type="ECO:0000313" key="2">
    <source>
        <dbReference type="EMBL" id="EEG91013.1"/>
    </source>
</evidence>
<dbReference type="PANTHER" id="PTHR30575">
    <property type="entry name" value="PEPTIDASE M20"/>
    <property type="match status" value="1"/>
</dbReference>
<dbReference type="EMBL" id="ABVR01000035">
    <property type="protein sequence ID" value="EEG91013.1"/>
    <property type="molecule type" value="Genomic_DNA"/>
</dbReference>